<dbReference type="EMBL" id="MIKE01000022">
    <property type="protein sequence ID" value="OHT45659.1"/>
    <property type="molecule type" value="Genomic_DNA"/>
</dbReference>
<evidence type="ECO:0000313" key="5">
    <source>
        <dbReference type="Proteomes" id="UP000198319"/>
    </source>
</evidence>
<dbReference type="Proteomes" id="UP000180252">
    <property type="component" value="Unassembled WGS sequence"/>
</dbReference>
<evidence type="ECO:0000256" key="1">
    <source>
        <dbReference type="SAM" id="MobiDB-lite"/>
    </source>
</evidence>
<protein>
    <submittedName>
        <fullName evidence="2">Uncharacterized protein</fullName>
    </submittedName>
</protein>
<accession>A0A1S1J829</accession>
<keyword evidence="5" id="KW-1185">Reference proteome</keyword>
<organism evidence="2 4">
    <name type="scientific">Flavobacterium tructae</name>
    <dbReference type="NCBI Taxonomy" id="1114873"/>
    <lineage>
        <taxon>Bacteria</taxon>
        <taxon>Pseudomonadati</taxon>
        <taxon>Bacteroidota</taxon>
        <taxon>Flavobacteriia</taxon>
        <taxon>Flavobacteriales</taxon>
        <taxon>Flavobacteriaceae</taxon>
        <taxon>Flavobacterium</taxon>
    </lineage>
</organism>
<evidence type="ECO:0000313" key="4">
    <source>
        <dbReference type="Proteomes" id="UP000180252"/>
    </source>
</evidence>
<evidence type="ECO:0000313" key="2">
    <source>
        <dbReference type="EMBL" id="OHT45659.1"/>
    </source>
</evidence>
<gene>
    <name evidence="3" type="ORF">B0A71_15475</name>
    <name evidence="2" type="ORF">BHE19_07450</name>
</gene>
<sequence>MDLVKEYNEKSHFKNANDIFEVLADVLMSGTIRSEYKNPHTIENKEEINSLMIKFLEDVLSNDLANTKKRKLSVINLLDEFNYRNEILHLMAVKNSSKGNELEKTSERMGRKFMSSVKE</sequence>
<dbReference type="EMBL" id="MUHG01000023">
    <property type="protein sequence ID" value="OXB18318.1"/>
    <property type="molecule type" value="Genomic_DNA"/>
</dbReference>
<comment type="caution">
    <text evidence="2">The sequence shown here is derived from an EMBL/GenBank/DDBJ whole genome shotgun (WGS) entry which is preliminary data.</text>
</comment>
<feature type="region of interest" description="Disordered" evidence="1">
    <location>
        <begin position="98"/>
        <end position="119"/>
    </location>
</feature>
<proteinExistence type="predicted"/>
<feature type="compositionally biased region" description="Basic and acidic residues" evidence="1">
    <location>
        <begin position="100"/>
        <end position="110"/>
    </location>
</feature>
<dbReference type="Proteomes" id="UP000198319">
    <property type="component" value="Unassembled WGS sequence"/>
</dbReference>
<reference evidence="3 5" key="3">
    <citation type="submission" date="2016-11" db="EMBL/GenBank/DDBJ databases">
        <title>Whole genomes of Flavobacteriaceae.</title>
        <authorList>
            <person name="Stine C."/>
            <person name="Li C."/>
            <person name="Tadesse D."/>
        </authorList>
    </citation>
    <scope>NUCLEOTIDE SEQUENCE [LARGE SCALE GENOMIC DNA]</scope>
    <source>
        <strain evidence="3 5">ATCC BAA-2541</strain>
    </source>
</reference>
<reference evidence="2" key="1">
    <citation type="submission" date="2016-09" db="EMBL/GenBank/DDBJ databases">
        <authorList>
            <person name="Capua I."/>
            <person name="De Benedictis P."/>
            <person name="Joannis T."/>
            <person name="Lombin L.H."/>
            <person name="Cattoli G."/>
        </authorList>
    </citation>
    <scope>NUCLEOTIDE SEQUENCE [LARGE SCALE GENOMIC DNA]</scope>
    <source>
        <strain evidence="2">MSU</strain>
    </source>
</reference>
<dbReference type="STRING" id="1278819.BHE19_07450"/>
<name>A0A1S1J829_9FLAO</name>
<evidence type="ECO:0000313" key="3">
    <source>
        <dbReference type="EMBL" id="OXB18318.1"/>
    </source>
</evidence>
<dbReference type="AlphaFoldDB" id="A0A1S1J829"/>
<reference evidence="4" key="2">
    <citation type="submission" date="2016-09" db="EMBL/GenBank/DDBJ databases">
        <authorList>
            <person name="Chen S."/>
            <person name="Walker E."/>
        </authorList>
    </citation>
    <scope>NUCLEOTIDE SEQUENCE [LARGE SCALE GENOMIC DNA]</scope>
    <source>
        <strain evidence="4">MSU</strain>
    </source>
</reference>